<reference evidence="1 2" key="1">
    <citation type="submission" date="2019-05" db="EMBL/GenBank/DDBJ databases">
        <title>Another draft genome of Portunus trituberculatus and its Hox gene families provides insights of decapod evolution.</title>
        <authorList>
            <person name="Jeong J.-H."/>
            <person name="Song I."/>
            <person name="Kim S."/>
            <person name="Choi T."/>
            <person name="Kim D."/>
            <person name="Ryu S."/>
            <person name="Kim W."/>
        </authorList>
    </citation>
    <scope>NUCLEOTIDE SEQUENCE [LARGE SCALE GENOMIC DNA]</scope>
    <source>
        <tissue evidence="1">Muscle</tissue>
    </source>
</reference>
<evidence type="ECO:0000313" key="2">
    <source>
        <dbReference type="Proteomes" id="UP000324222"/>
    </source>
</evidence>
<dbReference type="EMBL" id="VSRR010000117">
    <property type="protein sequence ID" value="MPC10429.1"/>
    <property type="molecule type" value="Genomic_DNA"/>
</dbReference>
<gene>
    <name evidence="1" type="ORF">E2C01_003064</name>
</gene>
<sequence length="71" mass="7764">MNQPYIKRGSQSTQSVDSSNTHQALIFFASAFASPSLTQPPSLIDRPVMRLITLFITAPPALSFLRSPFAP</sequence>
<dbReference type="AlphaFoldDB" id="A0A5B7CLK7"/>
<evidence type="ECO:0000313" key="1">
    <source>
        <dbReference type="EMBL" id="MPC10429.1"/>
    </source>
</evidence>
<dbReference type="Proteomes" id="UP000324222">
    <property type="component" value="Unassembled WGS sequence"/>
</dbReference>
<organism evidence="1 2">
    <name type="scientific">Portunus trituberculatus</name>
    <name type="common">Swimming crab</name>
    <name type="synonym">Neptunus trituberculatus</name>
    <dbReference type="NCBI Taxonomy" id="210409"/>
    <lineage>
        <taxon>Eukaryota</taxon>
        <taxon>Metazoa</taxon>
        <taxon>Ecdysozoa</taxon>
        <taxon>Arthropoda</taxon>
        <taxon>Crustacea</taxon>
        <taxon>Multicrustacea</taxon>
        <taxon>Malacostraca</taxon>
        <taxon>Eumalacostraca</taxon>
        <taxon>Eucarida</taxon>
        <taxon>Decapoda</taxon>
        <taxon>Pleocyemata</taxon>
        <taxon>Brachyura</taxon>
        <taxon>Eubrachyura</taxon>
        <taxon>Portunoidea</taxon>
        <taxon>Portunidae</taxon>
        <taxon>Portuninae</taxon>
        <taxon>Portunus</taxon>
    </lineage>
</organism>
<comment type="caution">
    <text evidence="1">The sequence shown here is derived from an EMBL/GenBank/DDBJ whole genome shotgun (WGS) entry which is preliminary data.</text>
</comment>
<proteinExistence type="predicted"/>
<accession>A0A5B7CLK7</accession>
<name>A0A5B7CLK7_PORTR</name>
<keyword evidence="2" id="KW-1185">Reference proteome</keyword>
<protein>
    <submittedName>
        <fullName evidence="1">Uncharacterized protein</fullName>
    </submittedName>
</protein>